<organism evidence="1 2">
    <name type="scientific">Capsulimonas corticalis</name>
    <dbReference type="NCBI Taxonomy" id="2219043"/>
    <lineage>
        <taxon>Bacteria</taxon>
        <taxon>Bacillati</taxon>
        <taxon>Armatimonadota</taxon>
        <taxon>Armatimonadia</taxon>
        <taxon>Capsulimonadales</taxon>
        <taxon>Capsulimonadaceae</taxon>
        <taxon>Capsulimonas</taxon>
    </lineage>
</organism>
<protein>
    <submittedName>
        <fullName evidence="1">Uncharacterized protein</fullName>
    </submittedName>
</protein>
<dbReference type="Proteomes" id="UP000287394">
    <property type="component" value="Chromosome"/>
</dbReference>
<evidence type="ECO:0000313" key="2">
    <source>
        <dbReference type="Proteomes" id="UP000287394"/>
    </source>
</evidence>
<gene>
    <name evidence="1" type="ORF">CCAX7_53770</name>
</gene>
<evidence type="ECO:0000313" key="1">
    <source>
        <dbReference type="EMBL" id="BDI33326.1"/>
    </source>
</evidence>
<reference evidence="1 2" key="1">
    <citation type="journal article" date="2019" name="Int. J. Syst. Evol. Microbiol.">
        <title>Capsulimonas corticalis gen. nov., sp. nov., an aerobic capsulated bacterium, of a novel bacterial order, Capsulimonadales ord. nov., of the class Armatimonadia of the phylum Armatimonadetes.</title>
        <authorList>
            <person name="Li J."/>
            <person name="Kudo C."/>
            <person name="Tonouchi A."/>
        </authorList>
    </citation>
    <scope>NUCLEOTIDE SEQUENCE [LARGE SCALE GENOMIC DNA]</scope>
    <source>
        <strain evidence="1 2">AX-7</strain>
    </source>
</reference>
<proteinExistence type="predicted"/>
<sequence>MKWTWNWLSGQVTKLFSSHKTAIGAVLTSAAVAALQSAQSGKVNWSAVGVAAVTTVGALAKSPLTPKQDLPTDNGAGDAASEGGAN</sequence>
<name>A0A402CNP1_9BACT</name>
<dbReference type="EMBL" id="AP025739">
    <property type="protein sequence ID" value="BDI33326.1"/>
    <property type="molecule type" value="Genomic_DNA"/>
</dbReference>
<dbReference type="RefSeq" id="WP_119319016.1">
    <property type="nucleotide sequence ID" value="NZ_AP025739.1"/>
</dbReference>
<dbReference type="AlphaFoldDB" id="A0A402CNP1"/>
<dbReference type="KEGG" id="ccot:CCAX7_53770"/>
<accession>A0A402CNP1</accession>
<keyword evidence="2" id="KW-1185">Reference proteome</keyword>